<name>A0A645HJP2_9ZZZZ</name>
<dbReference type="GO" id="GO:0006508">
    <property type="term" value="P:proteolysis"/>
    <property type="evidence" value="ECO:0007669"/>
    <property type="project" value="InterPro"/>
</dbReference>
<evidence type="ECO:0000256" key="1">
    <source>
        <dbReference type="SAM" id="Phobius"/>
    </source>
</evidence>
<dbReference type="InterPro" id="IPR037167">
    <property type="entry name" value="Peptidase_S11_C_sf"/>
</dbReference>
<dbReference type="AlphaFoldDB" id="A0A645HJP2"/>
<keyword evidence="1" id="KW-0472">Membrane</keyword>
<keyword evidence="1" id="KW-1133">Transmembrane helix</keyword>
<dbReference type="SUPFAM" id="SSF69189">
    <property type="entry name" value="Penicillin-binding protein associated domain"/>
    <property type="match status" value="1"/>
</dbReference>
<evidence type="ECO:0000313" key="3">
    <source>
        <dbReference type="EMBL" id="MPN38612.1"/>
    </source>
</evidence>
<dbReference type="EMBL" id="VSSQ01093953">
    <property type="protein sequence ID" value="MPN38612.1"/>
    <property type="molecule type" value="Genomic_DNA"/>
</dbReference>
<sequence>MPIDCNTDEIEKNVTFIEDIKAPIKKGDTLGIADIVYQGKTYATVDIYASFDVEESKFLGFIDSLGNFLKSRFLKIGGLIIFLLIAFYVAITVIANKRRQALMRNSRRRKRY</sequence>
<keyword evidence="1" id="KW-0812">Transmembrane</keyword>
<proteinExistence type="predicted"/>
<feature type="domain" description="Peptidase S11 D-Ala-D-Ala carboxypeptidase A C-terminal" evidence="2">
    <location>
        <begin position="7"/>
        <end position="55"/>
    </location>
</feature>
<dbReference type="InterPro" id="IPR012907">
    <property type="entry name" value="Peptidase_S11_C"/>
</dbReference>
<accession>A0A645HJP2</accession>
<protein>
    <recommendedName>
        <fullName evidence="2">Peptidase S11 D-Ala-D-Ala carboxypeptidase A C-terminal domain-containing protein</fullName>
    </recommendedName>
</protein>
<reference evidence="3" key="1">
    <citation type="submission" date="2019-08" db="EMBL/GenBank/DDBJ databases">
        <authorList>
            <person name="Kucharzyk K."/>
            <person name="Murdoch R.W."/>
            <person name="Higgins S."/>
            <person name="Loffler F."/>
        </authorList>
    </citation>
    <scope>NUCLEOTIDE SEQUENCE</scope>
</reference>
<feature type="transmembrane region" description="Helical" evidence="1">
    <location>
        <begin position="73"/>
        <end position="95"/>
    </location>
</feature>
<dbReference type="InterPro" id="IPR015956">
    <property type="entry name" value="Peniciliin-bd_prot_C_sf"/>
</dbReference>
<dbReference type="Gene3D" id="2.60.410.10">
    <property type="entry name" value="D-Ala-D-Ala carboxypeptidase, C-terminal domain"/>
    <property type="match status" value="1"/>
</dbReference>
<comment type="caution">
    <text evidence="3">The sequence shown here is derived from an EMBL/GenBank/DDBJ whole genome shotgun (WGS) entry which is preliminary data.</text>
</comment>
<dbReference type="Pfam" id="PF07943">
    <property type="entry name" value="PBP5_C"/>
    <property type="match status" value="1"/>
</dbReference>
<organism evidence="3">
    <name type="scientific">bioreactor metagenome</name>
    <dbReference type="NCBI Taxonomy" id="1076179"/>
    <lineage>
        <taxon>unclassified sequences</taxon>
        <taxon>metagenomes</taxon>
        <taxon>ecological metagenomes</taxon>
    </lineage>
</organism>
<gene>
    <name evidence="3" type="ORF">SDC9_186136</name>
</gene>
<dbReference type="GO" id="GO:0009002">
    <property type="term" value="F:serine-type D-Ala-D-Ala carboxypeptidase activity"/>
    <property type="evidence" value="ECO:0007669"/>
    <property type="project" value="InterPro"/>
</dbReference>
<evidence type="ECO:0000259" key="2">
    <source>
        <dbReference type="Pfam" id="PF07943"/>
    </source>
</evidence>